<protein>
    <submittedName>
        <fullName evidence="2">Sperm tail PG-rich repeat containing 2</fullName>
    </submittedName>
</protein>
<dbReference type="FunCoup" id="A0A6I8PKA7">
    <property type="interactions" value="12"/>
</dbReference>
<dbReference type="Bgee" id="ENSOANG00000008656">
    <property type="expression patterns" value="Expressed in testis and 7 other cell types or tissues"/>
</dbReference>
<proteinExistence type="predicted"/>
<dbReference type="Ensembl" id="ENSOANT00000047754.1">
    <property type="protein sequence ID" value="ENSOANP00000052807.1"/>
    <property type="gene ID" value="ENSOANG00000008656.4"/>
</dbReference>
<reference evidence="2" key="3">
    <citation type="submission" date="2025-09" db="UniProtKB">
        <authorList>
            <consortium name="Ensembl"/>
        </authorList>
    </citation>
    <scope>IDENTIFICATION</scope>
    <source>
        <strain evidence="2">Glennie</strain>
    </source>
</reference>
<dbReference type="InterPro" id="IPR010736">
    <property type="entry name" value="SHIPPO-rpt"/>
</dbReference>
<feature type="region of interest" description="Disordered" evidence="1">
    <location>
        <begin position="1"/>
        <end position="21"/>
    </location>
</feature>
<evidence type="ECO:0000313" key="2">
    <source>
        <dbReference type="Ensembl" id="ENSOANP00000052807.1"/>
    </source>
</evidence>
<feature type="region of interest" description="Disordered" evidence="1">
    <location>
        <begin position="562"/>
        <end position="586"/>
    </location>
</feature>
<dbReference type="Proteomes" id="UP000002279">
    <property type="component" value="Chromosome 12"/>
</dbReference>
<feature type="region of interest" description="Disordered" evidence="1">
    <location>
        <begin position="412"/>
        <end position="458"/>
    </location>
</feature>
<dbReference type="InParanoid" id="A0A6I8PKA7"/>
<sequence length="607" mass="66908">MRPAYPLASSSPPHPGAMYDRAPRSFGRAERCGTEAHVGPGSYQVPCPKERGAGGYAPFLSLANRDSGFMVRHPEDVSPGPGHYDIPEAQNKVKGCMSLQNREMRFKTLTSIIPGPGSYDQSYRGTLQIMKNKLKEAPPHFQLKMATNQKLCPKVDVPSIPSPGQSFGYQINEDGTVLRQFPPPSDKTLGPAYYKPMLDGPYSTRKYRGVYFGHLTGRREAIQRGGPGPGDYDIMREGTVHYENVNIKKEEKTKGGPFLPRYYEVIALREEKKGVPGPGKYNIKSQFEKAESVTPKGSEMLHPPFLSQAKRFVPVKSITPAPGTYDEPRTALESLKKTSGLRTTPFGQTATRFPAGCGLEETPGPAYYDIFHDGNTSDGWRKSCWEKARKDAFGSSAPRIFHHIKREAFSSPGPADYQMVDLPKEHPRSEKPASAFLSKTEKKTPVATPPAPAPGSYEVQKSFEKSRGKSVFMPPRTSVARRKHASFLSGSPRYPECKPGGPGPGTYNPVVKAASNFPLFGNRGERFKEQKEITPGPGAYELSPVFRDTVLKGTFNATLPNPLLKPVENPPTRPDPLGEKLGIPKWSCLGPGKQNTQFYRSPRGTHR</sequence>
<evidence type="ECO:0000313" key="3">
    <source>
        <dbReference type="Proteomes" id="UP000002279"/>
    </source>
</evidence>
<dbReference type="PANTHER" id="PTHR21580">
    <property type="entry name" value="SHIPPO-1-RELATED"/>
    <property type="match status" value="1"/>
</dbReference>
<evidence type="ECO:0000256" key="1">
    <source>
        <dbReference type="SAM" id="MobiDB-lite"/>
    </source>
</evidence>
<accession>A0A6I8PKA7</accession>
<dbReference type="Pfam" id="PF07004">
    <property type="entry name" value="SHIPPO-rpt"/>
    <property type="match status" value="6"/>
</dbReference>
<dbReference type="AlphaFoldDB" id="A0A6I8PKA7"/>
<reference evidence="2 3" key="1">
    <citation type="journal article" date="2008" name="Nature">
        <title>Genome analysis of the platypus reveals unique signatures of evolution.</title>
        <authorList>
            <person name="Warren W.C."/>
            <person name="Hillier L.W."/>
            <person name="Marshall Graves J.A."/>
            <person name="Birney E."/>
            <person name="Ponting C.P."/>
            <person name="Grutzner F."/>
            <person name="Belov K."/>
            <person name="Miller W."/>
            <person name="Clarke L."/>
            <person name="Chinwalla A.T."/>
            <person name="Yang S.P."/>
            <person name="Heger A."/>
            <person name="Locke D.P."/>
            <person name="Miethke P."/>
            <person name="Waters P.D."/>
            <person name="Veyrunes F."/>
            <person name="Fulton L."/>
            <person name="Fulton B."/>
            <person name="Graves T."/>
            <person name="Wallis J."/>
            <person name="Puente X.S."/>
            <person name="Lopez-Otin C."/>
            <person name="Ordonez G.R."/>
            <person name="Eichler E.E."/>
            <person name="Chen L."/>
            <person name="Cheng Z."/>
            <person name="Deakin J.E."/>
            <person name="Alsop A."/>
            <person name="Thompson K."/>
            <person name="Kirby P."/>
            <person name="Papenfuss A.T."/>
            <person name="Wakefield M.J."/>
            <person name="Olender T."/>
            <person name="Lancet D."/>
            <person name="Huttley G.A."/>
            <person name="Smit A.F."/>
            <person name="Pask A."/>
            <person name="Temple-Smith P."/>
            <person name="Batzer M.A."/>
            <person name="Walker J.A."/>
            <person name="Konkel M.K."/>
            <person name="Harris R.S."/>
            <person name="Whittington C.M."/>
            <person name="Wong E.S."/>
            <person name="Gemmell N.J."/>
            <person name="Buschiazzo E."/>
            <person name="Vargas Jentzsch I.M."/>
            <person name="Merkel A."/>
            <person name="Schmitz J."/>
            <person name="Zemann A."/>
            <person name="Churakov G."/>
            <person name="Kriegs J.O."/>
            <person name="Brosius J."/>
            <person name="Murchison E.P."/>
            <person name="Sachidanandam R."/>
            <person name="Smith C."/>
            <person name="Hannon G.J."/>
            <person name="Tsend-Ayush E."/>
            <person name="McMillan D."/>
            <person name="Attenborough R."/>
            <person name="Rens W."/>
            <person name="Ferguson-Smith M."/>
            <person name="Lefevre C.M."/>
            <person name="Sharp J.A."/>
            <person name="Nicholas K.R."/>
            <person name="Ray D.A."/>
            <person name="Kube M."/>
            <person name="Reinhardt R."/>
            <person name="Pringle T.H."/>
            <person name="Taylor J."/>
            <person name="Jones R.C."/>
            <person name="Nixon B."/>
            <person name="Dacheux J.L."/>
            <person name="Niwa H."/>
            <person name="Sekita Y."/>
            <person name="Huang X."/>
            <person name="Stark A."/>
            <person name="Kheradpour P."/>
            <person name="Kellis M."/>
            <person name="Flicek P."/>
            <person name="Chen Y."/>
            <person name="Webber C."/>
            <person name="Hardison R."/>
            <person name="Nelson J."/>
            <person name="Hallsworth-Pepin K."/>
            <person name="Delehaunty K."/>
            <person name="Markovic C."/>
            <person name="Minx P."/>
            <person name="Feng Y."/>
            <person name="Kremitzki C."/>
            <person name="Mitreva M."/>
            <person name="Glasscock J."/>
            <person name="Wylie T."/>
            <person name="Wohldmann P."/>
            <person name="Thiru P."/>
            <person name="Nhan M.N."/>
            <person name="Pohl C.S."/>
            <person name="Smith S.M."/>
            <person name="Hou S."/>
            <person name="Nefedov M."/>
            <person name="de Jong P.J."/>
            <person name="Renfree M.B."/>
            <person name="Mardis E.R."/>
            <person name="Wilson R.K."/>
        </authorList>
    </citation>
    <scope>NUCLEOTIDE SEQUENCE [LARGE SCALE GENOMIC DNA]</scope>
    <source>
        <strain evidence="2 3">Glennie</strain>
    </source>
</reference>
<dbReference type="OMA" id="NDPRHAL"/>
<gene>
    <name evidence="2" type="primary">STPG2</name>
</gene>
<dbReference type="InterPro" id="IPR051291">
    <property type="entry name" value="CIMAP"/>
</dbReference>
<dbReference type="GeneTree" id="ENSGT00390000001063"/>
<organism evidence="2 3">
    <name type="scientific">Ornithorhynchus anatinus</name>
    <name type="common">Duckbill platypus</name>
    <dbReference type="NCBI Taxonomy" id="9258"/>
    <lineage>
        <taxon>Eukaryota</taxon>
        <taxon>Metazoa</taxon>
        <taxon>Chordata</taxon>
        <taxon>Craniata</taxon>
        <taxon>Vertebrata</taxon>
        <taxon>Euteleostomi</taxon>
        <taxon>Mammalia</taxon>
        <taxon>Monotremata</taxon>
        <taxon>Ornithorhynchidae</taxon>
        <taxon>Ornithorhynchus</taxon>
    </lineage>
</organism>
<reference evidence="2" key="2">
    <citation type="submission" date="2025-08" db="UniProtKB">
        <authorList>
            <consortium name="Ensembl"/>
        </authorList>
    </citation>
    <scope>IDENTIFICATION</scope>
    <source>
        <strain evidence="2">Glennie</strain>
    </source>
</reference>
<dbReference type="PANTHER" id="PTHR21580:SF60">
    <property type="entry name" value="SPERM-TAIL PG-RICH REPEAT-CONTAINING PROTEIN 2"/>
    <property type="match status" value="1"/>
</dbReference>
<feature type="compositionally biased region" description="Basic and acidic residues" evidence="1">
    <location>
        <begin position="422"/>
        <end position="431"/>
    </location>
</feature>
<keyword evidence="3" id="KW-1185">Reference proteome</keyword>
<name>A0A6I8PKA7_ORNAN</name>